<evidence type="ECO:0000313" key="3">
    <source>
        <dbReference type="Proteomes" id="UP000542674"/>
    </source>
</evidence>
<feature type="transmembrane region" description="Helical" evidence="1">
    <location>
        <begin position="6"/>
        <end position="30"/>
    </location>
</feature>
<proteinExistence type="predicted"/>
<dbReference type="EMBL" id="JACHJS010000001">
    <property type="protein sequence ID" value="MBB4964970.1"/>
    <property type="molecule type" value="Genomic_DNA"/>
</dbReference>
<feature type="transmembrane region" description="Helical" evidence="1">
    <location>
        <begin position="64"/>
        <end position="86"/>
    </location>
</feature>
<protein>
    <submittedName>
        <fullName evidence="2">Putative membrane protein</fullName>
    </submittedName>
</protein>
<name>A0A7W7WV65_9PSEU</name>
<keyword evidence="1" id="KW-1133">Transmembrane helix</keyword>
<sequence>MVEPLVIVIAACEIAVWVFLGAGLLARYLLRWRRLGAVLLVCTPLSDVVLLVATAVDLRSGGDVGFVHGLAAIYLGFSVAYGHSLLRWADRRFAHRFAGGPPPPKAPKDGAARVAYEWREWGRFVVAFGVTALVVLLLGLAVGQGEALWRQVSFLVRVGLIWLVVGPVYQSVKAARAGSR</sequence>
<feature type="transmembrane region" description="Helical" evidence="1">
    <location>
        <begin position="154"/>
        <end position="172"/>
    </location>
</feature>
<organism evidence="2 3">
    <name type="scientific">Saccharothrix violaceirubra</name>
    <dbReference type="NCBI Taxonomy" id="413306"/>
    <lineage>
        <taxon>Bacteria</taxon>
        <taxon>Bacillati</taxon>
        <taxon>Actinomycetota</taxon>
        <taxon>Actinomycetes</taxon>
        <taxon>Pseudonocardiales</taxon>
        <taxon>Pseudonocardiaceae</taxon>
        <taxon>Saccharothrix</taxon>
    </lineage>
</organism>
<dbReference type="AlphaFoldDB" id="A0A7W7WV65"/>
<dbReference type="Proteomes" id="UP000542674">
    <property type="component" value="Unassembled WGS sequence"/>
</dbReference>
<gene>
    <name evidence="2" type="ORF">F4559_002329</name>
</gene>
<dbReference type="RefSeq" id="WP_184668288.1">
    <property type="nucleotide sequence ID" value="NZ_BAABAI010000039.1"/>
</dbReference>
<feature type="transmembrane region" description="Helical" evidence="1">
    <location>
        <begin position="37"/>
        <end position="58"/>
    </location>
</feature>
<accession>A0A7W7WV65</accession>
<comment type="caution">
    <text evidence="2">The sequence shown here is derived from an EMBL/GenBank/DDBJ whole genome shotgun (WGS) entry which is preliminary data.</text>
</comment>
<keyword evidence="1" id="KW-0472">Membrane</keyword>
<evidence type="ECO:0000313" key="2">
    <source>
        <dbReference type="EMBL" id="MBB4964970.1"/>
    </source>
</evidence>
<keyword evidence="3" id="KW-1185">Reference proteome</keyword>
<reference evidence="2 3" key="1">
    <citation type="submission" date="2020-08" db="EMBL/GenBank/DDBJ databases">
        <title>Sequencing the genomes of 1000 actinobacteria strains.</title>
        <authorList>
            <person name="Klenk H.-P."/>
        </authorList>
    </citation>
    <scope>NUCLEOTIDE SEQUENCE [LARGE SCALE GENOMIC DNA]</scope>
    <source>
        <strain evidence="2 3">DSM 45084</strain>
    </source>
</reference>
<keyword evidence="1" id="KW-0812">Transmembrane</keyword>
<feature type="transmembrane region" description="Helical" evidence="1">
    <location>
        <begin position="121"/>
        <end position="142"/>
    </location>
</feature>
<evidence type="ECO:0000256" key="1">
    <source>
        <dbReference type="SAM" id="Phobius"/>
    </source>
</evidence>